<evidence type="ECO:0000256" key="1">
    <source>
        <dbReference type="SAM" id="Phobius"/>
    </source>
</evidence>
<proteinExistence type="predicted"/>
<protein>
    <submittedName>
        <fullName evidence="2">Uncharacterized protein</fullName>
    </submittedName>
</protein>
<evidence type="ECO:0000313" key="2">
    <source>
        <dbReference type="EMBL" id="ORE05119.1"/>
    </source>
</evidence>
<dbReference type="AlphaFoldDB" id="A0A1X0QZD3"/>
<keyword evidence="1" id="KW-0812">Transmembrane</keyword>
<accession>A0A1X0QZD3</accession>
<feature type="transmembrane region" description="Helical" evidence="1">
    <location>
        <begin position="31"/>
        <end position="48"/>
    </location>
</feature>
<organism evidence="2">
    <name type="scientific">Rhizopus microsporus var. microsporus</name>
    <dbReference type="NCBI Taxonomy" id="86635"/>
    <lineage>
        <taxon>Eukaryota</taxon>
        <taxon>Fungi</taxon>
        <taxon>Fungi incertae sedis</taxon>
        <taxon>Mucoromycota</taxon>
        <taxon>Mucoromycotina</taxon>
        <taxon>Mucoromycetes</taxon>
        <taxon>Mucorales</taxon>
        <taxon>Mucorineae</taxon>
        <taxon>Rhizopodaceae</taxon>
        <taxon>Rhizopus</taxon>
    </lineage>
</organism>
<name>A0A1X0QZD3_RHIZD</name>
<feature type="transmembrane region" description="Helical" evidence="1">
    <location>
        <begin position="7"/>
        <end position="25"/>
    </location>
</feature>
<dbReference type="Proteomes" id="UP000242414">
    <property type="component" value="Unassembled WGS sequence"/>
</dbReference>
<dbReference type="EMBL" id="KV921953">
    <property type="protein sequence ID" value="ORE05119.1"/>
    <property type="molecule type" value="Genomic_DNA"/>
</dbReference>
<keyword evidence="1" id="KW-1133">Transmembrane helix</keyword>
<reference evidence="2" key="1">
    <citation type="journal article" date="2016" name="Proc. Natl. Acad. Sci. U.S.A.">
        <title>Lipid metabolic changes in an early divergent fungus govern the establishment of a mutualistic symbiosis with endobacteria.</title>
        <authorList>
            <person name="Lastovetsky O.A."/>
            <person name="Gaspar M.L."/>
            <person name="Mondo S.J."/>
            <person name="LaButti K.M."/>
            <person name="Sandor L."/>
            <person name="Grigoriev I.V."/>
            <person name="Henry S.A."/>
            <person name="Pawlowska T.E."/>
        </authorList>
    </citation>
    <scope>NUCLEOTIDE SEQUENCE [LARGE SCALE GENOMIC DNA]</scope>
    <source>
        <strain evidence="2">ATCC 52814</strain>
    </source>
</reference>
<keyword evidence="1" id="KW-0472">Membrane</keyword>
<dbReference type="VEuPathDB" id="FungiDB:BCV72DRAFT_230542"/>
<sequence length="56" mass="6431">MCLSLQIRFFVIILLLSCFPIDFFATQNQRGTGKMIAIMLLAFFFIEGKGNRPTEK</sequence>
<gene>
    <name evidence="2" type="ORF">BCV72DRAFT_230542</name>
</gene>